<dbReference type="InterPro" id="IPR051683">
    <property type="entry name" value="Enoyl-CoA_Hydratase/Isomerase"/>
</dbReference>
<dbReference type="EMBL" id="RKQK01000001">
    <property type="protein sequence ID" value="RPE70905.1"/>
    <property type="molecule type" value="Genomic_DNA"/>
</dbReference>
<accession>A0A3N4UQH9</accession>
<gene>
    <name evidence="2" type="ORF">EDD53_0014</name>
</gene>
<proteinExistence type="inferred from homology"/>
<dbReference type="NCBIfam" id="NF005675">
    <property type="entry name" value="PRK07468.1"/>
    <property type="match status" value="1"/>
</dbReference>
<dbReference type="InterPro" id="IPR001753">
    <property type="entry name" value="Enoyl-CoA_hydra/iso"/>
</dbReference>
<sequence length="268" mass="28214">MTYETLDIHQDDRGVAYVTLNLPDKRNALAPEMIAELTDMAQTLGAARDTRAIVLSGAGKVFCAGGDLGWMKAQINADRATRMHEARKLAEMLNALNTMPTPLIGRIHGGAFGGGVGMACVCDVAIADEAAKFGLTETRLGIIPATIGPYVVARLGEGNARRVFMSARIFSAAEAAALGVVARAVPSDDLDAAVEAEVAPYLSVAPGAVGAAKALVRTLGPRIDADVIDDTIRQLADIWEGAEATYGIDAFFAKTPAPWQKYNDRTNG</sequence>
<protein>
    <submittedName>
        <fullName evidence="2">Methylglutaconyl-CoA hydratase</fullName>
    </submittedName>
</protein>
<dbReference type="InterPro" id="IPR029045">
    <property type="entry name" value="ClpP/crotonase-like_dom_sf"/>
</dbReference>
<keyword evidence="3" id="KW-1185">Reference proteome</keyword>
<comment type="caution">
    <text evidence="2">The sequence shown here is derived from an EMBL/GenBank/DDBJ whole genome shotgun (WGS) entry which is preliminary data.</text>
</comment>
<dbReference type="PANTHER" id="PTHR42964:SF1">
    <property type="entry name" value="POLYKETIDE BIOSYNTHESIS ENOYL-COA HYDRATASE PKSH-RELATED"/>
    <property type="match status" value="1"/>
</dbReference>
<dbReference type="Gene3D" id="3.90.226.10">
    <property type="entry name" value="2-enoyl-CoA Hydratase, Chain A, domain 1"/>
    <property type="match status" value="1"/>
</dbReference>
<dbReference type="Proteomes" id="UP000269689">
    <property type="component" value="Unassembled WGS sequence"/>
</dbReference>
<dbReference type="Gene3D" id="1.10.12.10">
    <property type="entry name" value="Lyase 2-enoyl-coa Hydratase, Chain A, domain 2"/>
    <property type="match status" value="1"/>
</dbReference>
<evidence type="ECO:0000256" key="1">
    <source>
        <dbReference type="ARBA" id="ARBA00005254"/>
    </source>
</evidence>
<dbReference type="OrthoDB" id="9795613at2"/>
<dbReference type="InterPro" id="IPR014748">
    <property type="entry name" value="Enoyl-CoA_hydra_C"/>
</dbReference>
<dbReference type="GO" id="GO:0003824">
    <property type="term" value="F:catalytic activity"/>
    <property type="evidence" value="ECO:0007669"/>
    <property type="project" value="UniProtKB-ARBA"/>
</dbReference>
<dbReference type="SUPFAM" id="SSF52096">
    <property type="entry name" value="ClpP/crotonase"/>
    <property type="match status" value="1"/>
</dbReference>
<dbReference type="AlphaFoldDB" id="A0A3N4UQH9"/>
<name>A0A3N4UQH9_9RHOB</name>
<evidence type="ECO:0000313" key="3">
    <source>
        <dbReference type="Proteomes" id="UP000269689"/>
    </source>
</evidence>
<dbReference type="Pfam" id="PF00378">
    <property type="entry name" value="ECH_1"/>
    <property type="match status" value="1"/>
</dbReference>
<reference evidence="2 3" key="1">
    <citation type="submission" date="2018-11" db="EMBL/GenBank/DDBJ databases">
        <title>Genomic Encyclopedia of Type Strains, Phase IV (KMG-IV): sequencing the most valuable type-strain genomes for metagenomic binning, comparative biology and taxonomic classification.</title>
        <authorList>
            <person name="Goeker M."/>
        </authorList>
    </citation>
    <scope>NUCLEOTIDE SEQUENCE [LARGE SCALE GENOMIC DNA]</scope>
    <source>
        <strain evidence="2 3">DSM 104731</strain>
    </source>
</reference>
<dbReference type="RefSeq" id="WP_123791173.1">
    <property type="nucleotide sequence ID" value="NZ_RKQK01000001.1"/>
</dbReference>
<comment type="similarity">
    <text evidence="1">Belongs to the enoyl-CoA hydratase/isomerase family.</text>
</comment>
<organism evidence="2 3">
    <name type="scientific">Pacificibacter maritimus</name>
    <dbReference type="NCBI Taxonomy" id="762213"/>
    <lineage>
        <taxon>Bacteria</taxon>
        <taxon>Pseudomonadati</taxon>
        <taxon>Pseudomonadota</taxon>
        <taxon>Alphaproteobacteria</taxon>
        <taxon>Rhodobacterales</taxon>
        <taxon>Roseobacteraceae</taxon>
        <taxon>Pacificibacter</taxon>
    </lineage>
</organism>
<dbReference type="CDD" id="cd06558">
    <property type="entry name" value="crotonase-like"/>
    <property type="match status" value="1"/>
</dbReference>
<dbReference type="PANTHER" id="PTHR42964">
    <property type="entry name" value="ENOYL-COA HYDRATASE"/>
    <property type="match status" value="1"/>
</dbReference>
<evidence type="ECO:0000313" key="2">
    <source>
        <dbReference type="EMBL" id="RPE70905.1"/>
    </source>
</evidence>